<feature type="coiled-coil region" evidence="5">
    <location>
        <begin position="571"/>
        <end position="656"/>
    </location>
</feature>
<organism evidence="8 9">
    <name type="scientific">Stylonychia lemnae</name>
    <name type="common">Ciliate</name>
    <dbReference type="NCBI Taxonomy" id="5949"/>
    <lineage>
        <taxon>Eukaryota</taxon>
        <taxon>Sar</taxon>
        <taxon>Alveolata</taxon>
        <taxon>Ciliophora</taxon>
        <taxon>Intramacronucleata</taxon>
        <taxon>Spirotrichea</taxon>
        <taxon>Stichotrichia</taxon>
        <taxon>Sporadotrichida</taxon>
        <taxon>Oxytrichidae</taxon>
        <taxon>Stylonychinae</taxon>
        <taxon>Stylonychia</taxon>
    </lineage>
</organism>
<feature type="compositionally biased region" description="Low complexity" evidence="6">
    <location>
        <begin position="820"/>
        <end position="905"/>
    </location>
</feature>
<dbReference type="Proteomes" id="UP000039865">
    <property type="component" value="Unassembled WGS sequence"/>
</dbReference>
<accession>A0A078B279</accession>
<keyword evidence="9" id="KW-1185">Reference proteome</keyword>
<dbReference type="OrthoDB" id="2141925at2759"/>
<feature type="compositionally biased region" description="Low complexity" evidence="6">
    <location>
        <begin position="744"/>
        <end position="813"/>
    </location>
</feature>
<evidence type="ECO:0000256" key="5">
    <source>
        <dbReference type="SAM" id="Coils"/>
    </source>
</evidence>
<dbReference type="Pfam" id="PF03097">
    <property type="entry name" value="BRO1"/>
    <property type="match status" value="1"/>
</dbReference>
<comment type="subcellular location">
    <subcellularLocation>
        <location evidence="2">Cytoplasm</location>
    </subcellularLocation>
    <subcellularLocation>
        <location evidence="1">Endosome</location>
    </subcellularLocation>
</comment>
<proteinExistence type="predicted"/>
<dbReference type="Pfam" id="PF13949">
    <property type="entry name" value="ALIX_LYPXL_bnd"/>
    <property type="match status" value="1"/>
</dbReference>
<protein>
    <submittedName>
        <fullName evidence="8">Programmed cell death 6-interacting protein</fullName>
    </submittedName>
</protein>
<evidence type="ECO:0000256" key="1">
    <source>
        <dbReference type="ARBA" id="ARBA00004177"/>
    </source>
</evidence>
<evidence type="ECO:0000259" key="7">
    <source>
        <dbReference type="PROSITE" id="PS51180"/>
    </source>
</evidence>
<keyword evidence="3" id="KW-0963">Cytoplasm</keyword>
<dbReference type="SMART" id="SM01041">
    <property type="entry name" value="BRO1"/>
    <property type="match status" value="1"/>
</dbReference>
<evidence type="ECO:0000256" key="4">
    <source>
        <dbReference type="ARBA" id="ARBA00022753"/>
    </source>
</evidence>
<dbReference type="InParanoid" id="A0A078B279"/>
<dbReference type="AlphaFoldDB" id="A0A078B279"/>
<dbReference type="PANTHER" id="PTHR23030:SF30">
    <property type="entry name" value="TYROSINE-PROTEIN PHOSPHATASE NON-RECEPTOR TYPE 23"/>
    <property type="match status" value="1"/>
</dbReference>
<reference evidence="8 9" key="1">
    <citation type="submission" date="2014-06" db="EMBL/GenBank/DDBJ databases">
        <authorList>
            <person name="Swart Estienne"/>
        </authorList>
    </citation>
    <scope>NUCLEOTIDE SEQUENCE [LARGE SCALE GENOMIC DNA]</scope>
    <source>
        <strain evidence="8 9">130c</strain>
    </source>
</reference>
<feature type="compositionally biased region" description="Low complexity" evidence="6">
    <location>
        <begin position="983"/>
        <end position="992"/>
    </location>
</feature>
<dbReference type="InterPro" id="IPR025304">
    <property type="entry name" value="ALIX_V_dom"/>
</dbReference>
<keyword evidence="4" id="KW-0967">Endosome</keyword>
<dbReference type="Gene3D" id="1.20.120.560">
    <property type="entry name" value="alix/aip1 in complex with the ypdl late domain"/>
    <property type="match status" value="1"/>
</dbReference>
<sequence length="992" mass="114890">MISPEFRTTEAIDQLSAYKQLIISNHGESLWQDLEPEFNRLENNRKEMVNAFQFRTDANQLRKYKELFLENYRVQIQLGKFFAFGTDRTQVNLTFNWQDSFTRQKIKSNQPLIDAISSLYNYGVACARIVRLILFVQLIKACYMDLSGDGIKEAMKQFQQAGWVFEHCRTLVSNLGPNETSPDFASETLGMLANLMLAQAQYLFYKKATDSQMKPQIQAKIAMQVGDYFKKSYEIGATNASVKNYDKGVFLKIQSYYSIYFLGISYLIIGKEGYKQVADAGQGIGKAISDLNAAISTFEGVKSIISSLPQSYQDNFNSKLSEAIKLREQANNDNKTIYFEKEIPLDKLPRPDSQNLVKYEPPSEDIDLKISLQDKLRFIVPPQIRVYQEELRQQISEILNHEYELDNNNEQTQKFFMDQHHLPQALYSVSAPNEIPDQIWDKVEEFQKRGGIQTVMDQLEGIKALKQNNIKLLDDMKVILDEEEGTDFKLRQQYGEKWIRTESVKINGHMKFQVNEFKNKAEIADKTDEKIETKFKAQIADLDILKFSRQQLSQQIPGGSNQDQIQQSHGYQSLQLNLQELDKLKERKQKIFEEAIQKSQNLNVIDDMTQVHQGLQEKGTVFEKYKQEFRQIFSQLETIEKQRMELNQQIEVNMHEFNQIKAQGSGQNSETQDFYRKLDGSLQYVNELNGMLAQANNFHSQLCEHLNKIYQDVMDFKMSRDLEKNDMVQQINSSQVMGMGGPAIQQNLNQPPVQQQIQQQPPMMQQQQPNQQQQIQQQHQPLQQQQQLQPQQHQQMGNPQNQHQPQQQQMNQQLPPPMNQMPNQNFMQQQQHQPLNNSQIQPQQQQQHQFGMNQQLPPQGQQNQFNPPQGYNQPPQGFNQPPPQQFYQQPPGFMPPQGYMPQNQGMPPPYYMPPQGHAPPGYRPPLGQQPPPGYFPPPQGMYQQPMYQPIPGQFMPQPGQFMPPGQFPPPQGGFPPGYPPQQQPYGYQPYKS</sequence>
<feature type="compositionally biased region" description="Low complexity" evidence="6">
    <location>
        <begin position="940"/>
        <end position="964"/>
    </location>
</feature>
<feature type="compositionally biased region" description="Pro residues" evidence="6">
    <location>
        <begin position="921"/>
        <end position="939"/>
    </location>
</feature>
<evidence type="ECO:0000256" key="2">
    <source>
        <dbReference type="ARBA" id="ARBA00004496"/>
    </source>
</evidence>
<dbReference type="InterPro" id="IPR004328">
    <property type="entry name" value="BRO1_dom"/>
</dbReference>
<feature type="region of interest" description="Disordered" evidence="6">
    <location>
        <begin position="737"/>
        <end position="992"/>
    </location>
</feature>
<dbReference type="PROSITE" id="PS51180">
    <property type="entry name" value="BRO1"/>
    <property type="match status" value="1"/>
</dbReference>
<dbReference type="GO" id="GO:0043328">
    <property type="term" value="P:protein transport to vacuole involved in ubiquitin-dependent protein catabolic process via the multivesicular body sorting pathway"/>
    <property type="evidence" value="ECO:0007669"/>
    <property type="project" value="TreeGrafter"/>
</dbReference>
<dbReference type="InterPro" id="IPR038499">
    <property type="entry name" value="BRO1_sf"/>
</dbReference>
<feature type="compositionally biased region" description="Pro residues" evidence="6">
    <location>
        <begin position="965"/>
        <end position="982"/>
    </location>
</feature>
<dbReference type="Gene3D" id="1.20.140.50">
    <property type="entry name" value="alix/aip1 like domains"/>
    <property type="match status" value="1"/>
</dbReference>
<keyword evidence="5" id="KW-0175">Coiled coil</keyword>
<gene>
    <name evidence="8" type="primary">Contig2034.g2197</name>
    <name evidence="8" type="ORF">STYLEM_17477</name>
</gene>
<evidence type="ECO:0000256" key="6">
    <source>
        <dbReference type="SAM" id="MobiDB-lite"/>
    </source>
</evidence>
<feature type="domain" description="BRO1" evidence="7">
    <location>
        <begin position="1"/>
        <end position="382"/>
    </location>
</feature>
<evidence type="ECO:0000313" key="9">
    <source>
        <dbReference type="Proteomes" id="UP000039865"/>
    </source>
</evidence>
<evidence type="ECO:0000313" key="8">
    <source>
        <dbReference type="EMBL" id="CDW88356.1"/>
    </source>
</evidence>
<dbReference type="Gene3D" id="1.25.40.280">
    <property type="entry name" value="alix/aip1 like domains"/>
    <property type="match status" value="1"/>
</dbReference>
<dbReference type="OMA" id="CHAANQS"/>
<dbReference type="PANTHER" id="PTHR23030">
    <property type="entry name" value="PCD6 INTERACTING PROTEIN-RELATED"/>
    <property type="match status" value="1"/>
</dbReference>
<evidence type="ECO:0000256" key="3">
    <source>
        <dbReference type="ARBA" id="ARBA00022490"/>
    </source>
</evidence>
<dbReference type="EMBL" id="CCKQ01016477">
    <property type="protein sequence ID" value="CDW88356.1"/>
    <property type="molecule type" value="Genomic_DNA"/>
</dbReference>
<name>A0A078B279_STYLE</name>
<dbReference type="GO" id="GO:0005768">
    <property type="term" value="C:endosome"/>
    <property type="evidence" value="ECO:0007669"/>
    <property type="project" value="UniProtKB-SubCell"/>
</dbReference>